<dbReference type="Proteomes" id="UP000005307">
    <property type="component" value="Chromosome"/>
</dbReference>
<dbReference type="RefSeq" id="WP_015497141.1">
    <property type="nucleotide sequence ID" value="NC_020911.1"/>
</dbReference>
<dbReference type="InterPro" id="IPR011051">
    <property type="entry name" value="RmlC_Cupin_sf"/>
</dbReference>
<keyword evidence="3" id="KW-1185">Reference proteome</keyword>
<dbReference type="InterPro" id="IPR013096">
    <property type="entry name" value="Cupin_2"/>
</dbReference>
<dbReference type="KEGG" id="oat:OAN307_c07930"/>
<evidence type="ECO:0000259" key="1">
    <source>
        <dbReference type="Pfam" id="PF07883"/>
    </source>
</evidence>
<accession>M9R438</accession>
<dbReference type="InterPro" id="IPR014710">
    <property type="entry name" value="RmlC-like_jellyroll"/>
</dbReference>
<gene>
    <name evidence="2" type="ORF">OAN307_c07930</name>
</gene>
<dbReference type="SUPFAM" id="SSF51182">
    <property type="entry name" value="RmlC-like cupins"/>
    <property type="match status" value="1"/>
</dbReference>
<organism evidence="2 3">
    <name type="scientific">Octadecabacter antarcticus 307</name>
    <dbReference type="NCBI Taxonomy" id="391626"/>
    <lineage>
        <taxon>Bacteria</taxon>
        <taxon>Pseudomonadati</taxon>
        <taxon>Pseudomonadota</taxon>
        <taxon>Alphaproteobacteria</taxon>
        <taxon>Rhodobacterales</taxon>
        <taxon>Roseobacteraceae</taxon>
        <taxon>Octadecabacter</taxon>
    </lineage>
</organism>
<reference evidence="2 3" key="1">
    <citation type="journal article" date="2013" name="PLoS ONE">
        <title>Poles Apart: Arctic and Antarctic Octadecabacter strains Share High Genome Plasticity and a New Type of Xanthorhodopsin.</title>
        <authorList>
            <person name="Vollmers J."/>
            <person name="Voget S."/>
            <person name="Dietrich S."/>
            <person name="Gollnow K."/>
            <person name="Smits M."/>
            <person name="Meyer K."/>
            <person name="Brinkhoff T."/>
            <person name="Simon M."/>
            <person name="Daniel R."/>
        </authorList>
    </citation>
    <scope>NUCLEOTIDE SEQUENCE [LARGE SCALE GENOMIC DNA]</scope>
    <source>
        <strain evidence="2 3">307</strain>
    </source>
</reference>
<dbReference type="AlphaFoldDB" id="M9R438"/>
<dbReference type="STRING" id="391626.OAN307_c07930"/>
<evidence type="ECO:0000313" key="2">
    <source>
        <dbReference type="EMBL" id="AGI66518.1"/>
    </source>
</evidence>
<dbReference type="OrthoDB" id="9800684at2"/>
<evidence type="ECO:0000313" key="3">
    <source>
        <dbReference type="Proteomes" id="UP000005307"/>
    </source>
</evidence>
<dbReference type="EMBL" id="CP003740">
    <property type="protein sequence ID" value="AGI66518.1"/>
    <property type="molecule type" value="Genomic_DNA"/>
</dbReference>
<sequence>MTNRAEATATVLIENEQVRVTRYEFEPGQETGWHRHLMDYTVTAITECTMLIETDDGPQNASTEQGDSYFRKAGVRHNVVNDGKAKMVFVELELKQGA</sequence>
<feature type="domain" description="Cupin type-2" evidence="1">
    <location>
        <begin position="23"/>
        <end position="90"/>
    </location>
</feature>
<dbReference type="Gene3D" id="2.60.120.10">
    <property type="entry name" value="Jelly Rolls"/>
    <property type="match status" value="1"/>
</dbReference>
<name>M9R438_9RHOB</name>
<dbReference type="Pfam" id="PF07883">
    <property type="entry name" value="Cupin_2"/>
    <property type="match status" value="1"/>
</dbReference>
<dbReference type="CDD" id="cd06982">
    <property type="entry name" value="cupin_BauB-like"/>
    <property type="match status" value="1"/>
</dbReference>
<proteinExistence type="predicted"/>
<dbReference type="HOGENOM" id="CLU_130991_3_0_5"/>
<dbReference type="eggNOG" id="COG1917">
    <property type="taxonomic scope" value="Bacteria"/>
</dbReference>
<protein>
    <recommendedName>
        <fullName evidence="1">Cupin type-2 domain-containing protein</fullName>
    </recommendedName>
</protein>